<dbReference type="RefSeq" id="XP_007696135.1">
    <property type="nucleotide sequence ID" value="XM_007697945.1"/>
</dbReference>
<dbReference type="Gene3D" id="3.50.50.60">
    <property type="entry name" value="FAD/NAD(P)-binding domain"/>
    <property type="match status" value="1"/>
</dbReference>
<comment type="catalytic activity">
    <reaction evidence="4">
        <text>a secondary aliphatic amine + O2 + H2O = a primary amine + an aldehyde + H2O2</text>
        <dbReference type="Rhea" id="RHEA:26414"/>
        <dbReference type="ChEBI" id="CHEBI:15377"/>
        <dbReference type="ChEBI" id="CHEBI:15379"/>
        <dbReference type="ChEBI" id="CHEBI:16240"/>
        <dbReference type="ChEBI" id="CHEBI:17478"/>
        <dbReference type="ChEBI" id="CHEBI:58855"/>
        <dbReference type="ChEBI" id="CHEBI:65296"/>
        <dbReference type="EC" id="1.4.3.4"/>
    </reaction>
</comment>
<dbReference type="PANTHER" id="PTHR43563">
    <property type="entry name" value="AMINE OXIDASE"/>
    <property type="match status" value="1"/>
</dbReference>
<dbReference type="HOGENOM" id="CLU_004498_9_0_1"/>
<dbReference type="Gene3D" id="1.10.405.10">
    <property type="entry name" value="Guanine Nucleotide Dissociation Inhibitor, domain 1"/>
    <property type="match status" value="1"/>
</dbReference>
<evidence type="ECO:0000256" key="4">
    <source>
        <dbReference type="ARBA" id="ARBA00048448"/>
    </source>
</evidence>
<reference evidence="9" key="2">
    <citation type="journal article" date="2013" name="PLoS Genet.">
        <title>Comparative genome structure, secondary metabolite, and effector coding capacity across Cochliobolus pathogens.</title>
        <authorList>
            <person name="Condon B.J."/>
            <person name="Leng Y."/>
            <person name="Wu D."/>
            <person name="Bushley K.E."/>
            <person name="Ohm R.A."/>
            <person name="Otillar R."/>
            <person name="Martin J."/>
            <person name="Schackwitz W."/>
            <person name="Grimwood J."/>
            <person name="MohdZainudin N."/>
            <person name="Xue C."/>
            <person name="Wang R."/>
            <person name="Manning V.A."/>
            <person name="Dhillon B."/>
            <person name="Tu Z.J."/>
            <person name="Steffenson B.J."/>
            <person name="Salamov A."/>
            <person name="Sun H."/>
            <person name="Lowry S."/>
            <person name="LaButti K."/>
            <person name="Han J."/>
            <person name="Copeland A."/>
            <person name="Lindquist E."/>
            <person name="Barry K."/>
            <person name="Schmutz J."/>
            <person name="Baker S.E."/>
            <person name="Ciuffetti L.M."/>
            <person name="Grigoriev I.V."/>
            <person name="Zhong S."/>
            <person name="Turgeon B.G."/>
        </authorList>
    </citation>
    <scope>NUCLEOTIDE SEQUENCE [LARGE SCALE GENOMIC DNA]</scope>
    <source>
        <strain evidence="9">ND90Pr / ATCC 201652</strain>
    </source>
</reference>
<dbReference type="Gene3D" id="3.90.660.10">
    <property type="match status" value="1"/>
</dbReference>
<dbReference type="OrthoDB" id="7777654at2759"/>
<evidence type="ECO:0000256" key="2">
    <source>
        <dbReference type="ARBA" id="ARBA00005995"/>
    </source>
</evidence>
<dbReference type="STRING" id="665912.M2SN32"/>
<evidence type="ECO:0000259" key="7">
    <source>
        <dbReference type="Pfam" id="PF01593"/>
    </source>
</evidence>
<accession>M2SN32</accession>
<dbReference type="Proteomes" id="UP000016934">
    <property type="component" value="Unassembled WGS sequence"/>
</dbReference>
<dbReference type="GeneID" id="19133139"/>
<comment type="cofactor">
    <cofactor evidence="1 6">
        <name>FAD</name>
        <dbReference type="ChEBI" id="CHEBI:57692"/>
    </cofactor>
</comment>
<comment type="similarity">
    <text evidence="2 6">Belongs to the flavin monoamine oxidase family.</text>
</comment>
<evidence type="ECO:0000256" key="3">
    <source>
        <dbReference type="ARBA" id="ARBA00023002"/>
    </source>
</evidence>
<dbReference type="InterPro" id="IPR050703">
    <property type="entry name" value="Flavin_MAO"/>
</dbReference>
<organism evidence="8 9">
    <name type="scientific">Cochliobolus sativus (strain ND90Pr / ATCC 201652)</name>
    <name type="common">Common root rot and spot blotch fungus</name>
    <name type="synonym">Bipolaris sorokiniana</name>
    <dbReference type="NCBI Taxonomy" id="665912"/>
    <lineage>
        <taxon>Eukaryota</taxon>
        <taxon>Fungi</taxon>
        <taxon>Dikarya</taxon>
        <taxon>Ascomycota</taxon>
        <taxon>Pezizomycotina</taxon>
        <taxon>Dothideomycetes</taxon>
        <taxon>Pleosporomycetidae</taxon>
        <taxon>Pleosporales</taxon>
        <taxon>Pleosporineae</taxon>
        <taxon>Pleosporaceae</taxon>
        <taxon>Bipolaris</taxon>
    </lineage>
</organism>
<dbReference type="PRINTS" id="PR00757">
    <property type="entry name" value="AMINEOXDASEF"/>
</dbReference>
<dbReference type="InterPro" id="IPR036188">
    <property type="entry name" value="FAD/NAD-bd_sf"/>
</dbReference>
<evidence type="ECO:0000256" key="1">
    <source>
        <dbReference type="ARBA" id="ARBA00001974"/>
    </source>
</evidence>
<keyword evidence="6" id="KW-0274">FAD</keyword>
<dbReference type="InterPro" id="IPR001613">
    <property type="entry name" value="Flavin_amine_oxidase"/>
</dbReference>
<dbReference type="EMBL" id="KB445638">
    <property type="protein sequence ID" value="EMD68568.1"/>
    <property type="molecule type" value="Genomic_DNA"/>
</dbReference>
<evidence type="ECO:0000313" key="9">
    <source>
        <dbReference type="Proteomes" id="UP000016934"/>
    </source>
</evidence>
<feature type="binding site" evidence="5">
    <location>
        <begin position="65"/>
        <end position="66"/>
    </location>
    <ligand>
        <name>FAD</name>
        <dbReference type="ChEBI" id="CHEBI:57692"/>
    </ligand>
</feature>
<dbReference type="KEGG" id="bsc:COCSADRAFT_178366"/>
<dbReference type="EC" id="1.4.3.-" evidence="6"/>
<keyword evidence="6" id="KW-0285">Flavoprotein</keyword>
<feature type="domain" description="Amine oxidase" evidence="7">
    <location>
        <begin position="44"/>
        <end position="475"/>
    </location>
</feature>
<dbReference type="AlphaFoldDB" id="M2SN32"/>
<dbReference type="eggNOG" id="KOG0029">
    <property type="taxonomic scope" value="Eukaryota"/>
</dbReference>
<dbReference type="InterPro" id="IPR002937">
    <property type="entry name" value="Amino_oxidase"/>
</dbReference>
<reference evidence="8 9" key="1">
    <citation type="journal article" date="2012" name="PLoS Pathog.">
        <title>Diverse lifestyles and strategies of plant pathogenesis encoded in the genomes of eighteen Dothideomycetes fungi.</title>
        <authorList>
            <person name="Ohm R.A."/>
            <person name="Feau N."/>
            <person name="Henrissat B."/>
            <person name="Schoch C.L."/>
            <person name="Horwitz B.A."/>
            <person name="Barry K.W."/>
            <person name="Condon B.J."/>
            <person name="Copeland A.C."/>
            <person name="Dhillon B."/>
            <person name="Glaser F."/>
            <person name="Hesse C.N."/>
            <person name="Kosti I."/>
            <person name="LaButti K."/>
            <person name="Lindquist E.A."/>
            <person name="Lucas S."/>
            <person name="Salamov A.A."/>
            <person name="Bradshaw R.E."/>
            <person name="Ciuffetti L."/>
            <person name="Hamelin R.C."/>
            <person name="Kema G.H.J."/>
            <person name="Lawrence C."/>
            <person name="Scott J.A."/>
            <person name="Spatafora J.W."/>
            <person name="Turgeon B.G."/>
            <person name="de Wit P.J.G.M."/>
            <person name="Zhong S."/>
            <person name="Goodwin S.B."/>
            <person name="Grigoriev I.V."/>
        </authorList>
    </citation>
    <scope>NUCLEOTIDE SEQUENCE [LARGE SCALE GENOMIC DNA]</scope>
    <source>
        <strain evidence="9">ND90Pr / ATCC 201652</strain>
    </source>
</reference>
<dbReference type="SUPFAM" id="SSF51905">
    <property type="entry name" value="FAD/NAD(P)-binding domain"/>
    <property type="match status" value="1"/>
</dbReference>
<protein>
    <recommendedName>
        <fullName evidence="6">Amine oxidase</fullName>
        <ecNumber evidence="6">1.4.3.-</ecNumber>
    </recommendedName>
</protein>
<feature type="binding site" evidence="5">
    <location>
        <position position="270"/>
    </location>
    <ligand>
        <name>FAD</name>
        <dbReference type="ChEBI" id="CHEBI:57692"/>
    </ligand>
</feature>
<gene>
    <name evidence="8" type="ORF">COCSADRAFT_178366</name>
</gene>
<keyword evidence="3 6" id="KW-0560">Oxidoreductase</keyword>
<proteinExistence type="inferred from homology"/>
<evidence type="ECO:0000256" key="6">
    <source>
        <dbReference type="RuleBase" id="RU362067"/>
    </source>
</evidence>
<dbReference type="Pfam" id="PF01593">
    <property type="entry name" value="Amino_oxidase"/>
    <property type="match status" value="1"/>
</dbReference>
<name>M2SN32_COCSN</name>
<dbReference type="OMA" id="CFAFSDH"/>
<dbReference type="PANTHER" id="PTHR43563:SF1">
    <property type="entry name" value="AMINE OXIDASE [FLAVIN-CONTAINING] B"/>
    <property type="match status" value="1"/>
</dbReference>
<dbReference type="GO" id="GO:0097621">
    <property type="term" value="F:monoamine oxidase activity"/>
    <property type="evidence" value="ECO:0007669"/>
    <property type="project" value="UniProtKB-EC"/>
</dbReference>
<sequence>MSHTKEGHKYDSSGISKGLRTDAVVSSTANLRSNYDVIVIGSGFCGLVAARNLALNRDLKVLLLEARDRIGGRTWTAKEWGEDIELGGTYVHWHQPHVYAEIHRHGLERYLKTSAGTTDMEYVLYKPEGSSVQRIDDVAGYNAKVEKIAEKFFSIDGMTPRQVMPYPHEPSRPQPWQKSDHLSCQDRLNQLDLPQSDKDLFVPHTNSFGSCTAQDLAWTDALRWYAVGGYSLATMYDAVGGFKLGGGGTTNMCRHILAEYQGDRVFNKAVTSVKQAKDYKKVVIACADGSAYSAKRVVCTIPLNCLADIEFEPPLAPLKQNAVKSGHINYGEKYIVSLDEVQGNWFANTCDSKDSGFLFGIKDHDGTQSANRAGTYAMMFGQSGKLQDPTNSDEIIAEFKKIQPNGNVRGYASHTWSKDPYAKGAWFAASPGWATKNLKALQEPHGRVFMASADWAQGWRGFIDGAIEQGTRAAAVTKLALEQEDGDVNSKL</sequence>
<evidence type="ECO:0000313" key="8">
    <source>
        <dbReference type="EMBL" id="EMD68568.1"/>
    </source>
</evidence>
<keyword evidence="9" id="KW-1185">Reference proteome</keyword>
<evidence type="ECO:0000256" key="5">
    <source>
        <dbReference type="PIRSR" id="PIRSR601613-1"/>
    </source>
</evidence>